<accession>A0ACB8RC96</accession>
<dbReference type="EMBL" id="MU276138">
    <property type="protein sequence ID" value="KAI0041198.1"/>
    <property type="molecule type" value="Genomic_DNA"/>
</dbReference>
<sequence length="93" mass="10609">MSYQEQYTLAFPLSSPIMRLSPPVMRLSAELLGDIFTIVFADAYDKLEALPLTHVCKRWRQVALGHRQLWRNISLDHPGLVEAFLSRASPLTL</sequence>
<reference evidence="1" key="2">
    <citation type="journal article" date="2022" name="New Phytol.">
        <title>Evolutionary transition to the ectomycorrhizal habit in the genomes of a hyperdiverse lineage of mushroom-forming fungi.</title>
        <authorList>
            <person name="Looney B."/>
            <person name="Miyauchi S."/>
            <person name="Morin E."/>
            <person name="Drula E."/>
            <person name="Courty P.E."/>
            <person name="Kohler A."/>
            <person name="Kuo A."/>
            <person name="LaButti K."/>
            <person name="Pangilinan J."/>
            <person name="Lipzen A."/>
            <person name="Riley R."/>
            <person name="Andreopoulos W."/>
            <person name="He G."/>
            <person name="Johnson J."/>
            <person name="Nolan M."/>
            <person name="Tritt A."/>
            <person name="Barry K.W."/>
            <person name="Grigoriev I.V."/>
            <person name="Nagy L.G."/>
            <person name="Hibbett D."/>
            <person name="Henrissat B."/>
            <person name="Matheny P.B."/>
            <person name="Labbe J."/>
            <person name="Martin F.M."/>
        </authorList>
    </citation>
    <scope>NUCLEOTIDE SEQUENCE</scope>
    <source>
        <strain evidence="1">FP105234-sp</strain>
    </source>
</reference>
<protein>
    <submittedName>
        <fullName evidence="1">Uncharacterized protein</fullName>
    </submittedName>
</protein>
<dbReference type="Proteomes" id="UP000814033">
    <property type="component" value="Unassembled WGS sequence"/>
</dbReference>
<proteinExistence type="predicted"/>
<feature type="non-terminal residue" evidence="1">
    <location>
        <position position="93"/>
    </location>
</feature>
<comment type="caution">
    <text evidence="1">The sequence shown here is derived from an EMBL/GenBank/DDBJ whole genome shotgun (WGS) entry which is preliminary data.</text>
</comment>
<evidence type="ECO:0000313" key="2">
    <source>
        <dbReference type="Proteomes" id="UP000814033"/>
    </source>
</evidence>
<reference evidence="1" key="1">
    <citation type="submission" date="2021-02" db="EMBL/GenBank/DDBJ databases">
        <authorList>
            <consortium name="DOE Joint Genome Institute"/>
            <person name="Ahrendt S."/>
            <person name="Looney B.P."/>
            <person name="Miyauchi S."/>
            <person name="Morin E."/>
            <person name="Drula E."/>
            <person name="Courty P.E."/>
            <person name="Chicoki N."/>
            <person name="Fauchery L."/>
            <person name="Kohler A."/>
            <person name="Kuo A."/>
            <person name="Labutti K."/>
            <person name="Pangilinan J."/>
            <person name="Lipzen A."/>
            <person name="Riley R."/>
            <person name="Andreopoulos W."/>
            <person name="He G."/>
            <person name="Johnson J."/>
            <person name="Barry K.W."/>
            <person name="Grigoriev I.V."/>
            <person name="Nagy L."/>
            <person name="Hibbett D."/>
            <person name="Henrissat B."/>
            <person name="Matheny P.B."/>
            <person name="Labbe J."/>
            <person name="Martin F."/>
        </authorList>
    </citation>
    <scope>NUCLEOTIDE SEQUENCE</scope>
    <source>
        <strain evidence="1">FP105234-sp</strain>
    </source>
</reference>
<gene>
    <name evidence="1" type="ORF">FA95DRAFT_1501807</name>
</gene>
<organism evidence="1 2">
    <name type="scientific">Auriscalpium vulgare</name>
    <dbReference type="NCBI Taxonomy" id="40419"/>
    <lineage>
        <taxon>Eukaryota</taxon>
        <taxon>Fungi</taxon>
        <taxon>Dikarya</taxon>
        <taxon>Basidiomycota</taxon>
        <taxon>Agaricomycotina</taxon>
        <taxon>Agaricomycetes</taxon>
        <taxon>Russulales</taxon>
        <taxon>Auriscalpiaceae</taxon>
        <taxon>Auriscalpium</taxon>
    </lineage>
</organism>
<evidence type="ECO:0000313" key="1">
    <source>
        <dbReference type="EMBL" id="KAI0041198.1"/>
    </source>
</evidence>
<name>A0ACB8RC96_9AGAM</name>
<keyword evidence="2" id="KW-1185">Reference proteome</keyword>